<organism evidence="2 3">
    <name type="scientific">Mycolicibacterium parafortuitum</name>
    <name type="common">Mycobacterium parafortuitum</name>
    <dbReference type="NCBI Taxonomy" id="39692"/>
    <lineage>
        <taxon>Bacteria</taxon>
        <taxon>Bacillati</taxon>
        <taxon>Actinomycetota</taxon>
        <taxon>Actinomycetes</taxon>
        <taxon>Mycobacteriales</taxon>
        <taxon>Mycobacteriaceae</taxon>
        <taxon>Mycolicibacterium</taxon>
    </lineage>
</organism>
<dbReference type="Proteomes" id="UP000252008">
    <property type="component" value="Unassembled WGS sequence"/>
</dbReference>
<sequence>MAANTISVAATAVASCIAVPIGASPAVASPCRWPASGRCTAIIARFITATSTQLRTVSNRHTSYAQYRHAAAITAVHGVGELACRTAELTASAAPVPRTTGLHRPSAAPSIHK</sequence>
<evidence type="ECO:0000313" key="2">
    <source>
        <dbReference type="EMBL" id="SRX78962.1"/>
    </source>
</evidence>
<dbReference type="AlphaFoldDB" id="A0A375YCW1"/>
<feature type="signal peptide" evidence="1">
    <location>
        <begin position="1"/>
        <end position="28"/>
    </location>
</feature>
<gene>
    <name evidence="2" type="ORF">MPP7335_00695</name>
</gene>
<keyword evidence="3" id="KW-1185">Reference proteome</keyword>
<accession>A0A375YCW1</accession>
<name>A0A375YCW1_MYCPF</name>
<keyword evidence="1" id="KW-0732">Signal</keyword>
<proteinExistence type="predicted"/>
<feature type="chain" id="PRO_5016902689" description="Secreted protein" evidence="1">
    <location>
        <begin position="29"/>
        <end position="113"/>
    </location>
</feature>
<dbReference type="EMBL" id="UEGS01000001">
    <property type="protein sequence ID" value="SRX78962.1"/>
    <property type="molecule type" value="Genomic_DNA"/>
</dbReference>
<protein>
    <recommendedName>
        <fullName evidence="4">Secreted protein</fullName>
    </recommendedName>
</protein>
<reference evidence="2 3" key="1">
    <citation type="submission" date="2018-05" db="EMBL/GenBank/DDBJ databases">
        <authorList>
            <consortium name="IHU Genomes"/>
        </authorList>
    </citation>
    <scope>NUCLEOTIDE SEQUENCE [LARGE SCALE GENOMIC DNA]</scope>
    <source>
        <strain evidence="2 3">P7335</strain>
    </source>
</reference>
<evidence type="ECO:0008006" key="4">
    <source>
        <dbReference type="Google" id="ProtNLM"/>
    </source>
</evidence>
<evidence type="ECO:0000313" key="3">
    <source>
        <dbReference type="Proteomes" id="UP000252008"/>
    </source>
</evidence>
<evidence type="ECO:0000256" key="1">
    <source>
        <dbReference type="SAM" id="SignalP"/>
    </source>
</evidence>